<reference evidence="6" key="1">
    <citation type="journal article" date="2019" name="Int. J. Syst. Evol. Microbiol.">
        <title>The Global Catalogue of Microorganisms (GCM) 10K type strain sequencing project: providing services to taxonomists for standard genome sequencing and annotation.</title>
        <authorList>
            <consortium name="The Broad Institute Genomics Platform"/>
            <consortium name="The Broad Institute Genome Sequencing Center for Infectious Disease"/>
            <person name="Wu L."/>
            <person name="Ma J."/>
        </authorList>
    </citation>
    <scope>NUCLEOTIDE SEQUENCE [LARGE SCALE GENOMIC DNA]</scope>
    <source>
        <strain evidence="6">KCTC 52640</strain>
    </source>
</reference>
<dbReference type="SUPFAM" id="SSF51735">
    <property type="entry name" value="NAD(P)-binding Rossmann-fold domains"/>
    <property type="match status" value="1"/>
</dbReference>
<dbReference type="Pfam" id="PF02737">
    <property type="entry name" value="3HCDH_N"/>
    <property type="match status" value="1"/>
</dbReference>
<name>A0ABV7ETP0_9GAMM</name>
<dbReference type="InterPro" id="IPR008927">
    <property type="entry name" value="6-PGluconate_DH-like_C_sf"/>
</dbReference>
<dbReference type="PROSITE" id="PS00067">
    <property type="entry name" value="3HCDH"/>
    <property type="match status" value="1"/>
</dbReference>
<evidence type="ECO:0000256" key="2">
    <source>
        <dbReference type="ARBA" id="ARBA00023002"/>
    </source>
</evidence>
<dbReference type="InterPro" id="IPR006108">
    <property type="entry name" value="3HC_DH_C"/>
</dbReference>
<dbReference type="PANTHER" id="PTHR48075">
    <property type="entry name" value="3-HYDROXYACYL-COA DEHYDROGENASE FAMILY PROTEIN"/>
    <property type="match status" value="1"/>
</dbReference>
<dbReference type="InterPro" id="IPR006180">
    <property type="entry name" value="3-OHacyl-CoA_DH_CS"/>
</dbReference>
<dbReference type="GO" id="GO:0003857">
    <property type="term" value="F:(3S)-3-hydroxyacyl-CoA dehydrogenase (NAD+) activity"/>
    <property type="evidence" value="ECO:0007669"/>
    <property type="project" value="UniProtKB-EC"/>
</dbReference>
<dbReference type="InterPro" id="IPR006176">
    <property type="entry name" value="3-OHacyl-CoA_DH_NAD-bd"/>
</dbReference>
<sequence length="327" mass="35773">MSKPSNSDRQQQTQRIAIIGVGLIGRSWAIVFARAGFDVALFDAQAEARECAMSRIKASLADIARQDLLDSATADAAAGRIRICEELETAVGDATHVQECVSEDLSVKQALYRRLDAWAPVGAVLASSTSFLAASRFTKDLPGRSRCLVAHPVNPPHLVPLVELVPAPWTDGAVVERTRALMDAVGQAPITLRKEIQGFVLNRLQGALLAEAFRLVEDGVADTADVDRAVADGLGLRWSFMGPFETIDLNAPAGVADYCARFGPMYYEMAQSQADPRAWTPALVTQIERERRARLDEPDLQRRQDWRDRRLAAVVAAKRRAARDIGE</sequence>
<gene>
    <name evidence="5" type="ORF">ACFOSU_15800</name>
</gene>
<dbReference type="InterPro" id="IPR013328">
    <property type="entry name" value="6PGD_dom2"/>
</dbReference>
<dbReference type="Gene3D" id="3.40.50.720">
    <property type="entry name" value="NAD(P)-binding Rossmann-like Domain"/>
    <property type="match status" value="1"/>
</dbReference>
<dbReference type="Proteomes" id="UP001595462">
    <property type="component" value="Unassembled WGS sequence"/>
</dbReference>
<dbReference type="EMBL" id="JBHRSS010000008">
    <property type="protein sequence ID" value="MFC3105344.1"/>
    <property type="molecule type" value="Genomic_DNA"/>
</dbReference>
<dbReference type="PANTHER" id="PTHR48075:SF1">
    <property type="entry name" value="LAMBDA-CRYSTALLIN HOMOLOG"/>
    <property type="match status" value="1"/>
</dbReference>
<dbReference type="RefSeq" id="WP_380690901.1">
    <property type="nucleotide sequence ID" value="NZ_JBHRSS010000008.1"/>
</dbReference>
<protein>
    <submittedName>
        <fullName evidence="5">3-hydroxyacyl-CoA dehydrogenase</fullName>
        <ecNumber evidence="5">1.1.1.35</ecNumber>
    </submittedName>
</protein>
<dbReference type="InterPro" id="IPR036291">
    <property type="entry name" value="NAD(P)-bd_dom_sf"/>
</dbReference>
<evidence type="ECO:0000259" key="3">
    <source>
        <dbReference type="Pfam" id="PF00725"/>
    </source>
</evidence>
<comment type="caution">
    <text evidence="5">The sequence shown here is derived from an EMBL/GenBank/DDBJ whole genome shotgun (WGS) entry which is preliminary data.</text>
</comment>
<dbReference type="Gene3D" id="1.10.1040.10">
    <property type="entry name" value="N-(1-d-carboxylethyl)-l-norvaline Dehydrogenase, domain 2"/>
    <property type="match status" value="1"/>
</dbReference>
<evidence type="ECO:0000256" key="1">
    <source>
        <dbReference type="ARBA" id="ARBA00009463"/>
    </source>
</evidence>
<dbReference type="NCBIfam" id="NF004783">
    <property type="entry name" value="PRK06129.1"/>
    <property type="match status" value="1"/>
</dbReference>
<dbReference type="Pfam" id="PF00725">
    <property type="entry name" value="3HCDH"/>
    <property type="match status" value="1"/>
</dbReference>
<keyword evidence="6" id="KW-1185">Reference proteome</keyword>
<evidence type="ECO:0000259" key="4">
    <source>
        <dbReference type="Pfam" id="PF02737"/>
    </source>
</evidence>
<dbReference type="EC" id="1.1.1.35" evidence="5"/>
<comment type="similarity">
    <text evidence="1">Belongs to the 3-hydroxyacyl-CoA dehydrogenase family.</text>
</comment>
<organism evidence="5 6">
    <name type="scientific">Salinisphaera aquimarina</name>
    <dbReference type="NCBI Taxonomy" id="2094031"/>
    <lineage>
        <taxon>Bacteria</taxon>
        <taxon>Pseudomonadati</taxon>
        <taxon>Pseudomonadota</taxon>
        <taxon>Gammaproteobacteria</taxon>
        <taxon>Salinisphaerales</taxon>
        <taxon>Salinisphaeraceae</taxon>
        <taxon>Salinisphaera</taxon>
    </lineage>
</organism>
<evidence type="ECO:0000313" key="5">
    <source>
        <dbReference type="EMBL" id="MFC3105344.1"/>
    </source>
</evidence>
<accession>A0ABV7ETP0</accession>
<proteinExistence type="inferred from homology"/>
<feature type="domain" description="3-hydroxyacyl-CoA dehydrogenase C-terminal" evidence="3">
    <location>
        <begin position="198"/>
        <end position="268"/>
    </location>
</feature>
<dbReference type="SUPFAM" id="SSF48179">
    <property type="entry name" value="6-phosphogluconate dehydrogenase C-terminal domain-like"/>
    <property type="match status" value="1"/>
</dbReference>
<feature type="domain" description="3-hydroxyacyl-CoA dehydrogenase NAD binding" evidence="4">
    <location>
        <begin position="16"/>
        <end position="194"/>
    </location>
</feature>
<keyword evidence="2 5" id="KW-0560">Oxidoreductase</keyword>
<evidence type="ECO:0000313" key="6">
    <source>
        <dbReference type="Proteomes" id="UP001595462"/>
    </source>
</evidence>